<keyword evidence="1 4" id="KW-0963">Cytoplasm</keyword>
<dbReference type="GO" id="GO:0044780">
    <property type="term" value="P:bacterial-type flagellum assembly"/>
    <property type="evidence" value="ECO:0007669"/>
    <property type="project" value="UniProtKB-UniRule"/>
</dbReference>
<dbReference type="EMBL" id="FNEV01000003">
    <property type="protein sequence ID" value="SDJ22311.1"/>
    <property type="molecule type" value="Genomic_DNA"/>
</dbReference>
<comment type="function">
    <text evidence="4">Acts as an anti-CsrA protein, binds CsrA and prevents it from repressing translation of its target genes, one of which is flagellin. Binds to flagellin and participates in the assembly of the flagellum.</text>
</comment>
<dbReference type="STRING" id="86666.SAMN04490247_1172"/>
<dbReference type="AlphaFoldDB" id="A0A1G8RZG7"/>
<keyword evidence="3 4" id="KW-0810">Translation regulation</keyword>
<protein>
    <recommendedName>
        <fullName evidence="4">Flagellar assembly factor FliW</fullName>
    </recommendedName>
</protein>
<dbReference type="HAMAP" id="MF_01185">
    <property type="entry name" value="FliW"/>
    <property type="match status" value="1"/>
</dbReference>
<dbReference type="InterPro" id="IPR024046">
    <property type="entry name" value="Flagellar_assmbl_FliW_dom_sf"/>
</dbReference>
<evidence type="ECO:0000256" key="1">
    <source>
        <dbReference type="ARBA" id="ARBA00022490"/>
    </source>
</evidence>
<evidence type="ECO:0000313" key="5">
    <source>
        <dbReference type="EMBL" id="SDJ22311.1"/>
    </source>
</evidence>
<proteinExistence type="inferred from homology"/>
<comment type="similarity">
    <text evidence="4">Belongs to the FliW family.</text>
</comment>
<comment type="subunit">
    <text evidence="4">Interacts with translational regulator CsrA and flagellin(s).</text>
</comment>
<dbReference type="RefSeq" id="WP_093192934.1">
    <property type="nucleotide sequence ID" value="NZ_FNEV01000003.1"/>
</dbReference>
<organism evidence="5 6">
    <name type="scientific">Salimicrobium halophilum</name>
    <dbReference type="NCBI Taxonomy" id="86666"/>
    <lineage>
        <taxon>Bacteria</taxon>
        <taxon>Bacillati</taxon>
        <taxon>Bacillota</taxon>
        <taxon>Bacilli</taxon>
        <taxon>Bacillales</taxon>
        <taxon>Bacillaceae</taxon>
        <taxon>Salimicrobium</taxon>
    </lineage>
</organism>
<evidence type="ECO:0000256" key="3">
    <source>
        <dbReference type="ARBA" id="ARBA00022845"/>
    </source>
</evidence>
<keyword evidence="2 4" id="KW-1005">Bacterial flagellum biogenesis</keyword>
<sequence>MQIETAYFGEVTIDEDKMITFKDGLPGLESHKKFALFPVDEEGMYFALQSVTDKEIALVVTSPYVIHENYDFYISEGVQKEVEIEKPEDVVVYNILTLREPFVNSTVNLQAPIVIHKDKRKARQVILNDEKYSIRHPLFQKGSEADARSE</sequence>
<gene>
    <name evidence="4" type="primary">fliW</name>
    <name evidence="5" type="ORF">SAMN04490247_1172</name>
</gene>
<evidence type="ECO:0000256" key="2">
    <source>
        <dbReference type="ARBA" id="ARBA00022795"/>
    </source>
</evidence>
<dbReference type="PANTHER" id="PTHR39190">
    <property type="entry name" value="FLAGELLAR ASSEMBLY FACTOR FLIW"/>
    <property type="match status" value="1"/>
</dbReference>
<keyword evidence="6" id="KW-1185">Reference proteome</keyword>
<dbReference type="Gene3D" id="2.30.290.10">
    <property type="entry name" value="BH3618-like"/>
    <property type="match status" value="1"/>
</dbReference>
<dbReference type="InterPro" id="IPR003775">
    <property type="entry name" value="Flagellar_assembly_factor_FliW"/>
</dbReference>
<comment type="subcellular location">
    <subcellularLocation>
        <location evidence="4">Cytoplasm</location>
    </subcellularLocation>
</comment>
<dbReference type="NCBIfam" id="NF009793">
    <property type="entry name" value="PRK13285.1-1"/>
    <property type="match status" value="1"/>
</dbReference>
<accession>A0A1G8RZG7</accession>
<dbReference type="OrthoDB" id="9801235at2"/>
<dbReference type="GO" id="GO:0006417">
    <property type="term" value="P:regulation of translation"/>
    <property type="evidence" value="ECO:0007669"/>
    <property type="project" value="UniProtKB-KW"/>
</dbReference>
<keyword evidence="5" id="KW-0966">Cell projection</keyword>
<keyword evidence="4" id="KW-0143">Chaperone</keyword>
<dbReference type="Proteomes" id="UP000199225">
    <property type="component" value="Unassembled WGS sequence"/>
</dbReference>
<reference evidence="6" key="1">
    <citation type="submission" date="2016-10" db="EMBL/GenBank/DDBJ databases">
        <authorList>
            <person name="Varghese N."/>
            <person name="Submissions S."/>
        </authorList>
    </citation>
    <scope>NUCLEOTIDE SEQUENCE [LARGE SCALE GENOMIC DNA]</scope>
    <source>
        <strain evidence="6">DSM 4771</strain>
    </source>
</reference>
<dbReference type="PANTHER" id="PTHR39190:SF1">
    <property type="entry name" value="FLAGELLAR ASSEMBLY FACTOR FLIW"/>
    <property type="match status" value="1"/>
</dbReference>
<keyword evidence="5" id="KW-0969">Cilium</keyword>
<keyword evidence="5" id="KW-0282">Flagellum</keyword>
<name>A0A1G8RZG7_9BACI</name>
<dbReference type="SUPFAM" id="SSF141457">
    <property type="entry name" value="BH3618-like"/>
    <property type="match status" value="1"/>
</dbReference>
<evidence type="ECO:0000256" key="4">
    <source>
        <dbReference type="HAMAP-Rule" id="MF_01185"/>
    </source>
</evidence>
<evidence type="ECO:0000313" key="6">
    <source>
        <dbReference type="Proteomes" id="UP000199225"/>
    </source>
</evidence>
<dbReference type="Pfam" id="PF02623">
    <property type="entry name" value="FliW"/>
    <property type="match status" value="1"/>
</dbReference>
<dbReference type="GO" id="GO:0005737">
    <property type="term" value="C:cytoplasm"/>
    <property type="evidence" value="ECO:0007669"/>
    <property type="project" value="UniProtKB-SubCell"/>
</dbReference>